<evidence type="ECO:0000313" key="8">
    <source>
        <dbReference type="Proteomes" id="UP001054902"/>
    </source>
</evidence>
<dbReference type="Proteomes" id="UP001054902">
    <property type="component" value="Unassembled WGS sequence"/>
</dbReference>
<evidence type="ECO:0000259" key="6">
    <source>
        <dbReference type="Pfam" id="PF08123"/>
    </source>
</evidence>
<evidence type="ECO:0000256" key="5">
    <source>
        <dbReference type="ARBA" id="ARBA00047770"/>
    </source>
</evidence>
<protein>
    <recommendedName>
        <fullName evidence="2">Histone-lysine N-methyltransferase, H3 lysine-79 specific</fullName>
        <ecNumber evidence="1">2.1.1.360</ecNumber>
    </recommendedName>
    <alternativeName>
        <fullName evidence="4">Histone H3-K79 methyltransferase</fullName>
    </alternativeName>
</protein>
<evidence type="ECO:0000256" key="3">
    <source>
        <dbReference type="ARBA" id="ARBA00022853"/>
    </source>
</evidence>
<dbReference type="Gene3D" id="3.40.50.150">
    <property type="entry name" value="Vaccinia Virus protein VP39"/>
    <property type="match status" value="1"/>
</dbReference>
<accession>A0AAD3D1C2</accession>
<dbReference type="GO" id="GO:0051726">
    <property type="term" value="P:regulation of cell cycle"/>
    <property type="evidence" value="ECO:0007669"/>
    <property type="project" value="InterPro"/>
</dbReference>
<dbReference type="InterPro" id="IPR025789">
    <property type="entry name" value="DOT1_dom"/>
</dbReference>
<evidence type="ECO:0000256" key="1">
    <source>
        <dbReference type="ARBA" id="ARBA00012190"/>
    </source>
</evidence>
<sequence>MKQNMALAKHNLLSVAAAVMNVPAEVFTTPPPVDPRPPKSEEEKQFRSQVDAILDKGWSSVDGFQTSQEEMDDIDKQMGTDNIHLPSTYGEITFLGSRQLFHYMKLTEDDASGKSQPYTFMDLGCGGGKLLVQSYLELKSVDRIIGIELSNDRYQVAKKAWNKVNKEAKQLRTETMGANDASLEISKGDLYKIDISSATHIYVASLCFTEEMMERLARKIVNEGENLKCMATLKAFPEEYEDHLGKPSIQYLEMSWTQYKGTGSRVYFYNV</sequence>
<proteinExistence type="predicted"/>
<dbReference type="InterPro" id="IPR029063">
    <property type="entry name" value="SAM-dependent_MTases_sf"/>
</dbReference>
<keyword evidence="8" id="KW-1185">Reference proteome</keyword>
<dbReference type="GO" id="GO:0140956">
    <property type="term" value="F:histone H3K79 trimethyltransferase activity"/>
    <property type="evidence" value="ECO:0007669"/>
    <property type="project" value="UniProtKB-EC"/>
</dbReference>
<dbReference type="EC" id="2.1.1.360" evidence="1"/>
<dbReference type="PANTHER" id="PTHR21451">
    <property type="entry name" value="HISTONE H3 METHYLTRANSFERASE"/>
    <property type="match status" value="1"/>
</dbReference>
<dbReference type="EMBL" id="BLLK01000051">
    <property type="protein sequence ID" value="GFH55988.1"/>
    <property type="molecule type" value="Genomic_DNA"/>
</dbReference>
<dbReference type="Pfam" id="PF08123">
    <property type="entry name" value="DOT1"/>
    <property type="match status" value="1"/>
</dbReference>
<dbReference type="InterPro" id="IPR030445">
    <property type="entry name" value="H3-K79_meTrfase"/>
</dbReference>
<comment type="caution">
    <text evidence="7">The sequence shown here is derived from an EMBL/GenBank/DDBJ whole genome shotgun (WGS) entry which is preliminary data.</text>
</comment>
<feature type="domain" description="DOT1" evidence="6">
    <location>
        <begin position="87"/>
        <end position="230"/>
    </location>
</feature>
<reference evidence="7 8" key="1">
    <citation type="journal article" date="2021" name="Sci. Rep.">
        <title>The genome of the diatom Chaetoceros tenuissimus carries an ancient integrated fragment of an extant virus.</title>
        <authorList>
            <person name="Hongo Y."/>
            <person name="Kimura K."/>
            <person name="Takaki Y."/>
            <person name="Yoshida Y."/>
            <person name="Baba S."/>
            <person name="Kobayashi G."/>
            <person name="Nagasaki K."/>
            <person name="Hano T."/>
            <person name="Tomaru Y."/>
        </authorList>
    </citation>
    <scope>NUCLEOTIDE SEQUENCE [LARGE SCALE GENOMIC DNA]</scope>
    <source>
        <strain evidence="7 8">NIES-3715</strain>
    </source>
</reference>
<comment type="catalytic activity">
    <reaction evidence="5">
        <text>L-lysyl(79)-[histone H3] + 3 S-adenosyl-L-methionine = N(6),N(6),N(6)-trimethyl-L-lysyl(79)-[histone H3] + 3 S-adenosyl-L-homocysteine + 3 H(+)</text>
        <dbReference type="Rhea" id="RHEA:60328"/>
        <dbReference type="Rhea" id="RHEA-COMP:15549"/>
        <dbReference type="Rhea" id="RHEA-COMP:15552"/>
        <dbReference type="ChEBI" id="CHEBI:15378"/>
        <dbReference type="ChEBI" id="CHEBI:29969"/>
        <dbReference type="ChEBI" id="CHEBI:57856"/>
        <dbReference type="ChEBI" id="CHEBI:59789"/>
        <dbReference type="ChEBI" id="CHEBI:61961"/>
        <dbReference type="EC" id="2.1.1.360"/>
    </reaction>
</comment>
<dbReference type="SUPFAM" id="SSF53335">
    <property type="entry name" value="S-adenosyl-L-methionine-dependent methyltransferases"/>
    <property type="match status" value="1"/>
</dbReference>
<dbReference type="PANTHER" id="PTHR21451:SF19">
    <property type="entry name" value="ACTIVATED IN BLOCKED UNFOLDED PROTEIN RESPONSE"/>
    <property type="match status" value="1"/>
</dbReference>
<evidence type="ECO:0000313" key="7">
    <source>
        <dbReference type="EMBL" id="GFH55988.1"/>
    </source>
</evidence>
<organism evidence="7 8">
    <name type="scientific">Chaetoceros tenuissimus</name>
    <dbReference type="NCBI Taxonomy" id="426638"/>
    <lineage>
        <taxon>Eukaryota</taxon>
        <taxon>Sar</taxon>
        <taxon>Stramenopiles</taxon>
        <taxon>Ochrophyta</taxon>
        <taxon>Bacillariophyta</taxon>
        <taxon>Coscinodiscophyceae</taxon>
        <taxon>Chaetocerotophycidae</taxon>
        <taxon>Chaetocerotales</taxon>
        <taxon>Chaetocerotaceae</taxon>
        <taxon>Chaetoceros</taxon>
    </lineage>
</organism>
<keyword evidence="3" id="KW-0156">Chromatin regulator</keyword>
<dbReference type="AlphaFoldDB" id="A0AAD3D1C2"/>
<evidence type="ECO:0000256" key="4">
    <source>
        <dbReference type="ARBA" id="ARBA00029821"/>
    </source>
</evidence>
<name>A0AAD3D1C2_9STRA</name>
<gene>
    <name evidence="7" type="ORF">CTEN210_12464</name>
</gene>
<evidence type="ECO:0000256" key="2">
    <source>
        <dbReference type="ARBA" id="ARBA00020987"/>
    </source>
</evidence>